<dbReference type="Proteomes" id="UP000006265">
    <property type="component" value="Unassembled WGS sequence"/>
</dbReference>
<dbReference type="InterPro" id="IPR015815">
    <property type="entry name" value="HIBADH-related"/>
</dbReference>
<keyword evidence="3" id="KW-0520">NAD</keyword>
<comment type="similarity">
    <text evidence="1">Belongs to the HIBADH-related family.</text>
</comment>
<dbReference type="RefSeq" id="WP_005623678.1">
    <property type="nucleotide sequence ID" value="NZ_LR026975.1"/>
</dbReference>
<dbReference type="InterPro" id="IPR006115">
    <property type="entry name" value="6PGDH_NADP-bd"/>
</dbReference>
<dbReference type="AlphaFoldDB" id="K5B9J9"/>
<evidence type="ECO:0000313" key="6">
    <source>
        <dbReference type="EMBL" id="EKF25578.1"/>
    </source>
</evidence>
<keyword evidence="7" id="KW-1185">Reference proteome</keyword>
<dbReference type="EMBL" id="AMRA01000010">
    <property type="protein sequence ID" value="EKF25578.1"/>
    <property type="molecule type" value="Genomic_DNA"/>
</dbReference>
<dbReference type="PANTHER" id="PTHR43060">
    <property type="entry name" value="3-HYDROXYISOBUTYRATE DEHYDROGENASE-LIKE 1, MITOCHONDRIAL-RELATED"/>
    <property type="match status" value="1"/>
</dbReference>
<dbReference type="OrthoDB" id="3185659at2"/>
<dbReference type="PIRSF" id="PIRSF000103">
    <property type="entry name" value="HIBADH"/>
    <property type="match status" value="1"/>
</dbReference>
<protein>
    <submittedName>
        <fullName evidence="6">NAD binding domain of 6-phosphogluconate dehydrogenase family protein</fullName>
    </submittedName>
</protein>
<dbReference type="GO" id="GO:0016491">
    <property type="term" value="F:oxidoreductase activity"/>
    <property type="evidence" value="ECO:0007669"/>
    <property type="project" value="UniProtKB-KW"/>
</dbReference>
<evidence type="ECO:0000256" key="1">
    <source>
        <dbReference type="ARBA" id="ARBA00009080"/>
    </source>
</evidence>
<dbReference type="Pfam" id="PF03446">
    <property type="entry name" value="NAD_binding_2"/>
    <property type="match status" value="1"/>
</dbReference>
<feature type="domain" description="6-phosphogluconate dehydrogenase NADP-binding" evidence="4">
    <location>
        <begin position="4"/>
        <end position="156"/>
    </location>
</feature>
<evidence type="ECO:0000256" key="3">
    <source>
        <dbReference type="ARBA" id="ARBA00023027"/>
    </source>
</evidence>
<dbReference type="InterPro" id="IPR029154">
    <property type="entry name" value="HIBADH-like_NADP-bd"/>
</dbReference>
<dbReference type="Gene3D" id="1.10.1040.10">
    <property type="entry name" value="N-(1-d-carboxylethyl)-l-norvaline Dehydrogenase, domain 2"/>
    <property type="match status" value="1"/>
</dbReference>
<proteinExistence type="inferred from homology"/>
<dbReference type="Gene3D" id="3.40.50.720">
    <property type="entry name" value="NAD(P)-binding Rossmann-like Domain"/>
    <property type="match status" value="1"/>
</dbReference>
<dbReference type="InterPro" id="IPR008927">
    <property type="entry name" value="6-PGluconate_DH-like_C_sf"/>
</dbReference>
<organism evidence="6 7">
    <name type="scientific">Mycolicibacterium hassiacum (strain DSM 44199 / CIP 105218 / JCM 12690 / 3849)</name>
    <name type="common">Mycobacterium hassiacum</name>
    <dbReference type="NCBI Taxonomy" id="1122247"/>
    <lineage>
        <taxon>Bacteria</taxon>
        <taxon>Bacillati</taxon>
        <taxon>Actinomycetota</taxon>
        <taxon>Actinomycetes</taxon>
        <taxon>Mycobacteriales</taxon>
        <taxon>Mycobacteriaceae</taxon>
        <taxon>Mycolicibacterium</taxon>
    </lineage>
</organism>
<reference evidence="6 7" key="1">
    <citation type="journal article" date="2012" name="J. Bacteriol.">
        <title>Genome sequence of Mycobacterium hassiacum DSM 44199, a rare source of heat-stable mycobacterial proteins.</title>
        <authorList>
            <person name="Tiago I."/>
            <person name="Maranha A."/>
            <person name="Mendes V."/>
            <person name="Alarico S."/>
            <person name="Moynihan P.J."/>
            <person name="Clarke A.J."/>
            <person name="Macedo-Ribeiro S."/>
            <person name="Pereira P.J."/>
            <person name="Empadinhas N."/>
        </authorList>
    </citation>
    <scope>NUCLEOTIDE SEQUENCE [LARGE SCALE GENOMIC DNA]</scope>
    <source>
        <strain evidence="7">DSM 44199 / CIP 105218 / JCM 12690 / 3849</strain>
    </source>
</reference>
<evidence type="ECO:0000259" key="5">
    <source>
        <dbReference type="Pfam" id="PF14833"/>
    </source>
</evidence>
<dbReference type="PATRIC" id="fig|1122247.3.peg.262"/>
<dbReference type="STRING" id="1122247.GCA_000379865_00697"/>
<keyword evidence="2" id="KW-0560">Oxidoreductase</keyword>
<gene>
    <name evidence="6" type="ORF">C731_0280</name>
</gene>
<feature type="domain" description="3-hydroxyisobutyrate dehydrogenase-like NAD-binding" evidence="5">
    <location>
        <begin position="162"/>
        <end position="252"/>
    </location>
</feature>
<dbReference type="SUPFAM" id="SSF51735">
    <property type="entry name" value="NAD(P)-binding Rossmann-fold domains"/>
    <property type="match status" value="1"/>
</dbReference>
<dbReference type="Pfam" id="PF14833">
    <property type="entry name" value="NAD_binding_11"/>
    <property type="match status" value="1"/>
</dbReference>
<evidence type="ECO:0000259" key="4">
    <source>
        <dbReference type="Pfam" id="PF03446"/>
    </source>
</evidence>
<evidence type="ECO:0000313" key="7">
    <source>
        <dbReference type="Proteomes" id="UP000006265"/>
    </source>
</evidence>
<dbReference type="InterPro" id="IPR013328">
    <property type="entry name" value="6PGD_dom2"/>
</dbReference>
<dbReference type="eggNOG" id="COG2084">
    <property type="taxonomic scope" value="Bacteria"/>
</dbReference>
<dbReference type="InterPro" id="IPR036291">
    <property type="entry name" value="NAD(P)-bd_dom_sf"/>
</dbReference>
<comment type="caution">
    <text evidence="6">The sequence shown here is derived from an EMBL/GenBank/DDBJ whole genome shotgun (WGS) entry which is preliminary data.</text>
</comment>
<sequence>MSAVGFVGAGRMGAPMVRRLVAAGHRVRALGRTPDKCAAVRELGAEAVTTLADVAVNADVVVVCVFTDDQVRQVCLHDGLAAAMAPGATLVIHTTGSPRTAQSIASEFGDIGVLDAPVSGGPHNIEAGAITLFVGGSDEAYARAEPVLASYGDPILRLGPLGAGQAVKLVNNAVFAAQLGLLREATRLGARLGVDEPNLLRALTHGSGASRVGEFAAAGGSVAGFVAGAADFVGKDVEVVRAVAAELGGDLGLLDDVIRAGLGP</sequence>
<dbReference type="GO" id="GO:0051287">
    <property type="term" value="F:NAD binding"/>
    <property type="evidence" value="ECO:0007669"/>
    <property type="project" value="InterPro"/>
</dbReference>
<evidence type="ECO:0000256" key="2">
    <source>
        <dbReference type="ARBA" id="ARBA00023002"/>
    </source>
</evidence>
<dbReference type="PANTHER" id="PTHR43060:SF15">
    <property type="entry name" value="3-HYDROXYISOBUTYRATE DEHYDROGENASE-LIKE 1, MITOCHONDRIAL-RELATED"/>
    <property type="match status" value="1"/>
</dbReference>
<dbReference type="GO" id="GO:0050661">
    <property type="term" value="F:NADP binding"/>
    <property type="evidence" value="ECO:0007669"/>
    <property type="project" value="InterPro"/>
</dbReference>
<name>K5B9J9_MYCHD</name>
<dbReference type="SUPFAM" id="SSF48179">
    <property type="entry name" value="6-phosphogluconate dehydrogenase C-terminal domain-like"/>
    <property type="match status" value="1"/>
</dbReference>
<accession>K5B9J9</accession>